<gene>
    <name evidence="1" type="ORF">O6H91_09G095500</name>
</gene>
<keyword evidence="2" id="KW-1185">Reference proteome</keyword>
<proteinExistence type="predicted"/>
<dbReference type="EMBL" id="CM055100">
    <property type="protein sequence ID" value="KAJ7544831.1"/>
    <property type="molecule type" value="Genomic_DNA"/>
</dbReference>
<sequence length="115" mass="12893">MSIDGQGLGMWHIVTDVQSIDGQMCNQSIKIHKQLHDRFLVCYMSVSKVLICFGINRHFLNSLSLAAREKTFNANSLTARSVKVFNTNLVTGIGFQEGNTRVCLNNKFVKDSNIN</sequence>
<dbReference type="Proteomes" id="UP001162992">
    <property type="component" value="Chromosome 9"/>
</dbReference>
<evidence type="ECO:0000313" key="2">
    <source>
        <dbReference type="Proteomes" id="UP001162992"/>
    </source>
</evidence>
<accession>A0ACC2CS45</accession>
<name>A0ACC2CS45_DIPCM</name>
<evidence type="ECO:0000313" key="1">
    <source>
        <dbReference type="EMBL" id="KAJ7544831.1"/>
    </source>
</evidence>
<organism evidence="1 2">
    <name type="scientific">Diphasiastrum complanatum</name>
    <name type="common">Issler's clubmoss</name>
    <name type="synonym">Lycopodium complanatum</name>
    <dbReference type="NCBI Taxonomy" id="34168"/>
    <lineage>
        <taxon>Eukaryota</taxon>
        <taxon>Viridiplantae</taxon>
        <taxon>Streptophyta</taxon>
        <taxon>Embryophyta</taxon>
        <taxon>Tracheophyta</taxon>
        <taxon>Lycopodiopsida</taxon>
        <taxon>Lycopodiales</taxon>
        <taxon>Lycopodiaceae</taxon>
        <taxon>Lycopodioideae</taxon>
        <taxon>Diphasiastrum</taxon>
    </lineage>
</organism>
<protein>
    <submittedName>
        <fullName evidence="1">Uncharacterized protein</fullName>
    </submittedName>
</protein>
<reference evidence="2" key="1">
    <citation type="journal article" date="2024" name="Proc. Natl. Acad. Sci. U.S.A.">
        <title>Extraordinary preservation of gene collinearity over three hundred million years revealed in homosporous lycophytes.</title>
        <authorList>
            <person name="Li C."/>
            <person name="Wickell D."/>
            <person name="Kuo L.Y."/>
            <person name="Chen X."/>
            <person name="Nie B."/>
            <person name="Liao X."/>
            <person name="Peng D."/>
            <person name="Ji J."/>
            <person name="Jenkins J."/>
            <person name="Williams M."/>
            <person name="Shu S."/>
            <person name="Plott C."/>
            <person name="Barry K."/>
            <person name="Rajasekar S."/>
            <person name="Grimwood J."/>
            <person name="Han X."/>
            <person name="Sun S."/>
            <person name="Hou Z."/>
            <person name="He W."/>
            <person name="Dai G."/>
            <person name="Sun C."/>
            <person name="Schmutz J."/>
            <person name="Leebens-Mack J.H."/>
            <person name="Li F.W."/>
            <person name="Wang L."/>
        </authorList>
    </citation>
    <scope>NUCLEOTIDE SEQUENCE [LARGE SCALE GENOMIC DNA]</scope>
    <source>
        <strain evidence="2">cv. PW_Plant_1</strain>
    </source>
</reference>
<comment type="caution">
    <text evidence="1">The sequence shown here is derived from an EMBL/GenBank/DDBJ whole genome shotgun (WGS) entry which is preliminary data.</text>
</comment>